<name>A0A0M3JHP4_ANISI</name>
<reference evidence="2 3" key="2">
    <citation type="submission" date="2018-11" db="EMBL/GenBank/DDBJ databases">
        <authorList>
            <consortium name="Pathogen Informatics"/>
        </authorList>
    </citation>
    <scope>NUCLEOTIDE SEQUENCE [LARGE SCALE GENOMIC DNA]</scope>
</reference>
<dbReference type="EMBL" id="UYRR01015884">
    <property type="protein sequence ID" value="VDK28128.1"/>
    <property type="molecule type" value="Genomic_DNA"/>
</dbReference>
<evidence type="ECO:0000313" key="3">
    <source>
        <dbReference type="Proteomes" id="UP000267096"/>
    </source>
</evidence>
<dbReference type="Proteomes" id="UP000267096">
    <property type="component" value="Unassembled WGS sequence"/>
</dbReference>
<sequence>MIRGRAQDATKSSGLLSRGPSQTATSTTSVKEIKWRIPGPTESIHIQDNIQRHLSGVGQLLSNKCDYLRLDMILRIGQITIPTNCYTAIAHSPFLRRRFDQVIDV</sequence>
<proteinExistence type="predicted"/>
<reference evidence="4" key="1">
    <citation type="submission" date="2017-02" db="UniProtKB">
        <authorList>
            <consortium name="WormBaseParasite"/>
        </authorList>
    </citation>
    <scope>IDENTIFICATION</scope>
</reference>
<evidence type="ECO:0000313" key="2">
    <source>
        <dbReference type="EMBL" id="VDK28128.1"/>
    </source>
</evidence>
<feature type="compositionally biased region" description="Polar residues" evidence="1">
    <location>
        <begin position="9"/>
        <end position="30"/>
    </location>
</feature>
<evidence type="ECO:0000256" key="1">
    <source>
        <dbReference type="SAM" id="MobiDB-lite"/>
    </source>
</evidence>
<feature type="region of interest" description="Disordered" evidence="1">
    <location>
        <begin position="1"/>
        <end position="31"/>
    </location>
</feature>
<evidence type="ECO:0000313" key="4">
    <source>
        <dbReference type="WBParaSite" id="ASIM_0000715801-mRNA-1"/>
    </source>
</evidence>
<protein>
    <submittedName>
        <fullName evidence="2 4">Uncharacterized protein</fullName>
    </submittedName>
</protein>
<organism evidence="4">
    <name type="scientific">Anisakis simplex</name>
    <name type="common">Herring worm</name>
    <dbReference type="NCBI Taxonomy" id="6269"/>
    <lineage>
        <taxon>Eukaryota</taxon>
        <taxon>Metazoa</taxon>
        <taxon>Ecdysozoa</taxon>
        <taxon>Nematoda</taxon>
        <taxon>Chromadorea</taxon>
        <taxon>Rhabditida</taxon>
        <taxon>Spirurina</taxon>
        <taxon>Ascaridomorpha</taxon>
        <taxon>Ascaridoidea</taxon>
        <taxon>Anisakidae</taxon>
        <taxon>Anisakis</taxon>
        <taxon>Anisakis simplex complex</taxon>
    </lineage>
</organism>
<dbReference type="AlphaFoldDB" id="A0A0M3JHP4"/>
<keyword evidence="3" id="KW-1185">Reference proteome</keyword>
<accession>A0A0M3JHP4</accession>
<gene>
    <name evidence="2" type="ORF">ASIM_LOCUS6926</name>
</gene>
<dbReference type="WBParaSite" id="ASIM_0000715801-mRNA-1">
    <property type="protein sequence ID" value="ASIM_0000715801-mRNA-1"/>
    <property type="gene ID" value="ASIM_0000715801"/>
</dbReference>